<feature type="transmembrane region" description="Helical" evidence="9">
    <location>
        <begin position="256"/>
        <end position="279"/>
    </location>
</feature>
<organism evidence="10 11">
    <name type="scientific">Lyophyllum shimeji</name>
    <name type="common">Hon-shimeji</name>
    <name type="synonym">Tricholoma shimeji</name>
    <dbReference type="NCBI Taxonomy" id="47721"/>
    <lineage>
        <taxon>Eukaryota</taxon>
        <taxon>Fungi</taxon>
        <taxon>Dikarya</taxon>
        <taxon>Basidiomycota</taxon>
        <taxon>Agaricomycotina</taxon>
        <taxon>Agaricomycetes</taxon>
        <taxon>Agaricomycetidae</taxon>
        <taxon>Agaricales</taxon>
        <taxon>Tricholomatineae</taxon>
        <taxon>Lyophyllaceae</taxon>
        <taxon>Lyophyllum</taxon>
    </lineage>
</organism>
<dbReference type="Proteomes" id="UP001063166">
    <property type="component" value="Unassembled WGS sequence"/>
</dbReference>
<keyword evidence="3 8" id="KW-0813">Transport</keyword>
<sequence>MAAPIVHLRDIQKRQKFFNVWEKQRNKKEVHWLMEMFAESLGVFFYVYAGIGSVAGWVVGNIIQQSGLSSLLQIGFAYACGILFAIGVCSATSGGHFNPCITVSYVVFRGFPPLKAFRYIFAQIVGAYVACLLVYSQWKVLIVQCEAILQSAGKLEALQFTPNGPAGIFGLYLLPGQTLPRVFLNEFVIDTALGLVIYAAIDPSNAMVPPVLAPFLVALAYGTAIWSFATAGVALNSARDIGGRLVAMTIWGREAAGGKFAAIAALTNIPATLLGAFIYEFFLTDSDRVVPTASLEYGQVLANHRGLRKAQTEARRQSRQSIIEFPNAMELQTPAKVENKANGIHYAITTD</sequence>
<dbReference type="SUPFAM" id="SSF81338">
    <property type="entry name" value="Aquaporin-like"/>
    <property type="match status" value="1"/>
</dbReference>
<evidence type="ECO:0000256" key="8">
    <source>
        <dbReference type="RuleBase" id="RU000477"/>
    </source>
</evidence>
<accession>A0A9P3PS97</accession>
<dbReference type="EMBL" id="BRPK01000008">
    <property type="protein sequence ID" value="GLB40442.1"/>
    <property type="molecule type" value="Genomic_DNA"/>
</dbReference>
<keyword evidence="4 8" id="KW-0812">Transmembrane</keyword>
<keyword evidence="5" id="KW-0677">Repeat</keyword>
<feature type="transmembrane region" description="Helical" evidence="9">
    <location>
        <begin position="43"/>
        <end position="63"/>
    </location>
</feature>
<evidence type="ECO:0000256" key="3">
    <source>
        <dbReference type="ARBA" id="ARBA00022448"/>
    </source>
</evidence>
<keyword evidence="6 9" id="KW-1133">Transmembrane helix</keyword>
<dbReference type="AlphaFoldDB" id="A0A9P3PS97"/>
<comment type="subcellular location">
    <subcellularLocation>
        <location evidence="1">Membrane</location>
        <topology evidence="1">Multi-pass membrane protein</topology>
    </subcellularLocation>
</comment>
<evidence type="ECO:0000256" key="1">
    <source>
        <dbReference type="ARBA" id="ARBA00004141"/>
    </source>
</evidence>
<dbReference type="PANTHER" id="PTHR43829:SF14">
    <property type="entry name" value="AQUAPORIN 3"/>
    <property type="match status" value="1"/>
</dbReference>
<evidence type="ECO:0000256" key="6">
    <source>
        <dbReference type="ARBA" id="ARBA00022989"/>
    </source>
</evidence>
<dbReference type="GO" id="GO:0005886">
    <property type="term" value="C:plasma membrane"/>
    <property type="evidence" value="ECO:0007669"/>
    <property type="project" value="TreeGrafter"/>
</dbReference>
<evidence type="ECO:0000313" key="11">
    <source>
        <dbReference type="Proteomes" id="UP001063166"/>
    </source>
</evidence>
<proteinExistence type="inferred from homology"/>
<dbReference type="Gene3D" id="1.20.1080.10">
    <property type="entry name" value="Glycerol uptake facilitator protein"/>
    <property type="match status" value="1"/>
</dbReference>
<dbReference type="OrthoDB" id="3222at2759"/>
<feature type="transmembrane region" description="Helical" evidence="9">
    <location>
        <begin position="182"/>
        <end position="201"/>
    </location>
</feature>
<evidence type="ECO:0000256" key="9">
    <source>
        <dbReference type="SAM" id="Phobius"/>
    </source>
</evidence>
<dbReference type="InterPro" id="IPR000425">
    <property type="entry name" value="MIP"/>
</dbReference>
<feature type="transmembrane region" description="Helical" evidence="9">
    <location>
        <begin position="213"/>
        <end position="235"/>
    </location>
</feature>
<evidence type="ECO:0000313" key="10">
    <source>
        <dbReference type="EMBL" id="GLB40442.1"/>
    </source>
</evidence>
<name>A0A9P3PS97_LYOSH</name>
<evidence type="ECO:0000256" key="5">
    <source>
        <dbReference type="ARBA" id="ARBA00022737"/>
    </source>
</evidence>
<dbReference type="PRINTS" id="PR00783">
    <property type="entry name" value="MINTRINSICP"/>
</dbReference>
<gene>
    <name evidence="10" type="ORF">LshimejAT787_0803130</name>
</gene>
<dbReference type="GO" id="GO:0015254">
    <property type="term" value="F:glycerol channel activity"/>
    <property type="evidence" value="ECO:0007669"/>
    <property type="project" value="TreeGrafter"/>
</dbReference>
<dbReference type="PANTHER" id="PTHR43829">
    <property type="entry name" value="AQUAPORIN OR AQUAGLYCEROPORIN RELATED"/>
    <property type="match status" value="1"/>
</dbReference>
<dbReference type="InterPro" id="IPR023271">
    <property type="entry name" value="Aquaporin-like"/>
</dbReference>
<keyword evidence="7 9" id="KW-0472">Membrane</keyword>
<comment type="similarity">
    <text evidence="2 8">Belongs to the MIP/aquaporin (TC 1.A.8) family.</text>
</comment>
<evidence type="ECO:0000256" key="4">
    <source>
        <dbReference type="ARBA" id="ARBA00022692"/>
    </source>
</evidence>
<dbReference type="GO" id="GO:0015250">
    <property type="term" value="F:water channel activity"/>
    <property type="evidence" value="ECO:0007669"/>
    <property type="project" value="TreeGrafter"/>
</dbReference>
<dbReference type="Pfam" id="PF00230">
    <property type="entry name" value="MIP"/>
    <property type="match status" value="1"/>
</dbReference>
<keyword evidence="11" id="KW-1185">Reference proteome</keyword>
<feature type="transmembrane region" description="Helical" evidence="9">
    <location>
        <begin position="75"/>
        <end position="96"/>
    </location>
</feature>
<dbReference type="InterPro" id="IPR050363">
    <property type="entry name" value="MIP/Aquaporin"/>
</dbReference>
<feature type="transmembrane region" description="Helical" evidence="9">
    <location>
        <begin position="116"/>
        <end position="135"/>
    </location>
</feature>
<evidence type="ECO:0000256" key="7">
    <source>
        <dbReference type="ARBA" id="ARBA00023136"/>
    </source>
</evidence>
<reference evidence="10" key="1">
    <citation type="submission" date="2022-07" db="EMBL/GenBank/DDBJ databases">
        <title>The genome of Lyophyllum shimeji provides insight into the initial evolution of ectomycorrhizal fungal genome.</title>
        <authorList>
            <person name="Kobayashi Y."/>
            <person name="Shibata T."/>
            <person name="Hirakawa H."/>
            <person name="Shigenobu S."/>
            <person name="Nishiyama T."/>
            <person name="Yamada A."/>
            <person name="Hasebe M."/>
            <person name="Kawaguchi M."/>
        </authorList>
    </citation>
    <scope>NUCLEOTIDE SEQUENCE</scope>
    <source>
        <strain evidence="10">AT787</strain>
    </source>
</reference>
<evidence type="ECO:0000256" key="2">
    <source>
        <dbReference type="ARBA" id="ARBA00006175"/>
    </source>
</evidence>
<comment type="caution">
    <text evidence="10">The sequence shown here is derived from an EMBL/GenBank/DDBJ whole genome shotgun (WGS) entry which is preliminary data.</text>
</comment>
<protein>
    <submittedName>
        <fullName evidence="10">MIP aquaporin (TC 1.A.8) family protein</fullName>
    </submittedName>
</protein>